<dbReference type="SUPFAM" id="SSF55031">
    <property type="entry name" value="Bacterial exopeptidase dimerisation domain"/>
    <property type="match status" value="1"/>
</dbReference>
<feature type="domain" description="Beta-lactamase-related" evidence="3">
    <location>
        <begin position="6"/>
        <end position="279"/>
    </location>
</feature>
<dbReference type="GO" id="GO:0016813">
    <property type="term" value="F:hydrolase activity, acting on carbon-nitrogen (but not peptide) bonds, in linear amidines"/>
    <property type="evidence" value="ECO:0007669"/>
    <property type="project" value="InterPro"/>
</dbReference>
<dbReference type="SUPFAM" id="SSF56601">
    <property type="entry name" value="beta-lactamase/transpeptidase-like"/>
    <property type="match status" value="1"/>
</dbReference>
<evidence type="ECO:0000259" key="3">
    <source>
        <dbReference type="Pfam" id="PF00144"/>
    </source>
</evidence>
<keyword evidence="2" id="KW-0378">Hydrolase</keyword>
<accession>A0A438MZI2</accession>
<dbReference type="Gene3D" id="3.40.630.10">
    <property type="entry name" value="Zn peptidases"/>
    <property type="match status" value="1"/>
</dbReference>
<dbReference type="EMBL" id="NAJM01000036">
    <property type="protein sequence ID" value="RVX68604.1"/>
    <property type="molecule type" value="Genomic_DNA"/>
</dbReference>
<reference evidence="4 5" key="1">
    <citation type="submission" date="2017-03" db="EMBL/GenBank/DDBJ databases">
        <title>Genomes of endolithic fungi from Antarctica.</title>
        <authorList>
            <person name="Coleine C."/>
            <person name="Masonjones S."/>
            <person name="Stajich J.E."/>
        </authorList>
    </citation>
    <scope>NUCLEOTIDE SEQUENCE [LARGE SCALE GENOMIC DNA]</scope>
    <source>
        <strain evidence="4 5">CCFEE 6314</strain>
    </source>
</reference>
<organism evidence="4 5">
    <name type="scientific">Exophiala mesophila</name>
    <name type="common">Black yeast-like fungus</name>
    <dbReference type="NCBI Taxonomy" id="212818"/>
    <lineage>
        <taxon>Eukaryota</taxon>
        <taxon>Fungi</taxon>
        <taxon>Dikarya</taxon>
        <taxon>Ascomycota</taxon>
        <taxon>Pezizomycotina</taxon>
        <taxon>Eurotiomycetes</taxon>
        <taxon>Chaetothyriomycetidae</taxon>
        <taxon>Chaetothyriales</taxon>
        <taxon>Herpotrichiellaceae</taxon>
        <taxon>Exophiala</taxon>
    </lineage>
</organism>
<dbReference type="VEuPathDB" id="FungiDB:PV10_06992"/>
<dbReference type="Gene3D" id="3.40.710.10">
    <property type="entry name" value="DD-peptidase/beta-lactamase superfamily"/>
    <property type="match status" value="1"/>
</dbReference>
<dbReference type="InterPro" id="IPR012338">
    <property type="entry name" value="Beta-lactam/transpept-like"/>
</dbReference>
<evidence type="ECO:0000256" key="2">
    <source>
        <dbReference type="ARBA" id="ARBA00022801"/>
    </source>
</evidence>
<name>A0A438MZI2_EXOME</name>
<dbReference type="PROSITE" id="PS00758">
    <property type="entry name" value="ARGE_DAPE_CPG2_1"/>
    <property type="match status" value="1"/>
</dbReference>
<dbReference type="InterPro" id="IPR001466">
    <property type="entry name" value="Beta-lactam-related"/>
</dbReference>
<dbReference type="PANTHER" id="PTHR32494">
    <property type="entry name" value="ALLANTOATE DEIMINASE-RELATED"/>
    <property type="match status" value="1"/>
</dbReference>
<comment type="caution">
    <text evidence="4">The sequence shown here is derived from an EMBL/GenBank/DDBJ whole genome shotgun (WGS) entry which is preliminary data.</text>
</comment>
<dbReference type="AlphaFoldDB" id="A0A438MZI2"/>
<dbReference type="Gene3D" id="3.30.70.360">
    <property type="match status" value="1"/>
</dbReference>
<gene>
    <name evidence="4" type="ORF">B0A52_07031</name>
</gene>
<dbReference type="Pfam" id="PF00144">
    <property type="entry name" value="Beta-lactamase"/>
    <property type="match status" value="1"/>
</dbReference>
<dbReference type="InterPro" id="IPR002933">
    <property type="entry name" value="Peptidase_M20"/>
</dbReference>
<dbReference type="Proteomes" id="UP000288859">
    <property type="component" value="Unassembled WGS sequence"/>
</dbReference>
<dbReference type="VEuPathDB" id="FungiDB:PV10_06993"/>
<sequence>MAADARRLLEAAVAKREVPAIGAFVVDHHGEFLLRETCGTNNIDDPDASAFKPDTVLQMFSCTKLVTSIAALQLMELGALSLSDPVEKYVSQFSQLQVLDSFTIDGSGVSQPVLRQPKSRPTILQLLNHTAGFSYDFFNELTLQYRKHSGRSSAGYYSTGQWNDFDTPLVADPGTNYIYGTNTDWLGVVIQAASGMPLPEYIDKNILKPIGMSDSGAYPVPGRDRLFVHYKADDKLTGSEDFARNATDPEVWGGGAYLYSTMNDFAQLLSTLLNHGISPVTQKTILKPSTIREYLFTDHLHSHVDRTLLGEIRPSRVWNYGVDNALITTLDFVNPRKTSPHLPVRKTSAPVLSNPYTRKSSASKLAFPHLSRSNKGANGVHFRNGDSYRNGDRYSNRVYYRIGVYLPTDMEFDARDTGSWLAAMNSFALHSGDGVMQDPYDETVPGDAPPNSFLLHRRSARLLDVQRRDQRFYATKKNSPLAEKLSVNADRLWNDIQETAKWSAPSDGGVTRLSADENDKMVRDWFKDQILSLGGSYKVNATGTQIAVFEGQDNSIPPIAMGSHLDTVVKGGKFDGILGVLGGLEVIRSMKELKIKPHAPVALFNWTNEEGARFFPPLGSSCVYAGQAKVEDAHASTSNDGSPETMGNALAKIGYIGDGPNTFKEFPISAHFELHVEQAVSLEKGGKAVGWATCWPGMTWYDIFFTGDDGHATTYPMYGRRDAAVGLGKLIAEIDKVALSKNGYTTVTSLRSGPFGAGSIQSTSKVTFGIVHKEEKGLLEMADIILERAATIAAAHGLEWSSDRIMHLLPGKFWQEAIDCVEAGCGDMGMETMTMTAHDSTMTQLLVPTAMVLARSKNGWSHCAKEWTSKEDCAAGTLALGRAVLNFDEKLKGKSAANKVFS</sequence>
<evidence type="ECO:0000313" key="4">
    <source>
        <dbReference type="EMBL" id="RVX68604.1"/>
    </source>
</evidence>
<protein>
    <recommendedName>
        <fullName evidence="3">Beta-lactamase-related domain-containing protein</fullName>
    </recommendedName>
</protein>
<proteinExistence type="inferred from homology"/>
<evidence type="ECO:0000256" key="1">
    <source>
        <dbReference type="ARBA" id="ARBA00006247"/>
    </source>
</evidence>
<comment type="similarity">
    <text evidence="1">Belongs to the peptidase M20A family.</text>
</comment>
<dbReference type="NCBIfam" id="TIGR01879">
    <property type="entry name" value="hydantase"/>
    <property type="match status" value="1"/>
</dbReference>
<dbReference type="PANTHER" id="PTHR32494:SF20">
    <property type="entry name" value="PEPTIDASE M20 DIMERISATION DOMAIN-CONTAINING PROTEIN"/>
    <property type="match status" value="1"/>
</dbReference>
<dbReference type="SUPFAM" id="SSF53187">
    <property type="entry name" value="Zn-dependent exopeptidases"/>
    <property type="match status" value="1"/>
</dbReference>
<dbReference type="InterPro" id="IPR036264">
    <property type="entry name" value="Bact_exopeptidase_dim_dom"/>
</dbReference>
<evidence type="ECO:0000313" key="5">
    <source>
        <dbReference type="Proteomes" id="UP000288859"/>
    </source>
</evidence>
<dbReference type="InterPro" id="IPR010158">
    <property type="entry name" value="Amidase_Cbmase"/>
</dbReference>
<dbReference type="Pfam" id="PF01546">
    <property type="entry name" value="Peptidase_M20"/>
    <property type="match status" value="1"/>
</dbReference>
<dbReference type="OrthoDB" id="4676at2759"/>
<dbReference type="InterPro" id="IPR001261">
    <property type="entry name" value="ArgE/DapE_CS"/>
</dbReference>